<comment type="caution">
    <text evidence="1">The sequence shown here is derived from an EMBL/GenBank/DDBJ whole genome shotgun (WGS) entry which is preliminary data.</text>
</comment>
<evidence type="ECO:0000313" key="2">
    <source>
        <dbReference type="Proteomes" id="UP001144372"/>
    </source>
</evidence>
<proteinExistence type="predicted"/>
<sequence>MLKSPCITCDRANEDKNKCLEECEKLREYQELILKQGIYATM</sequence>
<gene>
    <name evidence="1" type="ORF">DAMNIGENAA_22250</name>
</gene>
<dbReference type="Proteomes" id="UP001144372">
    <property type="component" value="Unassembled WGS sequence"/>
</dbReference>
<dbReference type="AlphaFoldDB" id="A0A9W6D253"/>
<keyword evidence="2" id="KW-1185">Reference proteome</keyword>
<accession>A0A9W6D253</accession>
<name>A0A9W6D253_9BACT</name>
<reference evidence="1" key="1">
    <citation type="submission" date="2022-12" db="EMBL/GenBank/DDBJ databases">
        <title>Reference genome sequencing for broad-spectrum identification of bacterial and archaeal isolates by mass spectrometry.</title>
        <authorList>
            <person name="Sekiguchi Y."/>
            <person name="Tourlousse D.M."/>
        </authorList>
    </citation>
    <scope>NUCLEOTIDE SEQUENCE</scope>
    <source>
        <strain evidence="1">ASRB1</strain>
    </source>
</reference>
<organism evidence="1 2">
    <name type="scientific">Desulforhabdus amnigena</name>
    <dbReference type="NCBI Taxonomy" id="40218"/>
    <lineage>
        <taxon>Bacteria</taxon>
        <taxon>Pseudomonadati</taxon>
        <taxon>Thermodesulfobacteriota</taxon>
        <taxon>Syntrophobacteria</taxon>
        <taxon>Syntrophobacterales</taxon>
        <taxon>Syntrophobacteraceae</taxon>
        <taxon>Desulforhabdus</taxon>
    </lineage>
</organism>
<evidence type="ECO:0000313" key="1">
    <source>
        <dbReference type="EMBL" id="GLI34792.1"/>
    </source>
</evidence>
<dbReference type="EMBL" id="BSDR01000001">
    <property type="protein sequence ID" value="GLI34792.1"/>
    <property type="molecule type" value="Genomic_DNA"/>
</dbReference>
<protein>
    <submittedName>
        <fullName evidence="1">Uncharacterized protein</fullName>
    </submittedName>
</protein>